<sequence>MTDLISTDWKELDADNTSPSPNGVQGGYSPSQVAPVVRAIRGSLKRFYNQSNAIYTSTGTGAAYVLTFQAAPSGYSKGIIYRFWSHISNTGAATLNINTLGAKAIVSPIDGSALTAGQIASGKMVEVVYNGTAFELLTDMKQDSKLSGNTVLSGSLSVSGAINADQNVNVKGQLYVGTSGSFLGGDGNILFTGGMASQGSNLGEALNRKANLASPTFTGTLNLPSVSETSFKQGTGDGASYTTYNTVMKGWWGMGMATYDNTVQGYYDFRAGRWNTKGGTYRDGVEYVLPNGANHNISVLGSAASVYDAGNVNAQRMVFNWNGQPGQPSWLWGGVDGKNMYVYQPANLSVMNSAQLGGLAASDYATKADLTASSNAFQSGNQTYTAQGLGSVTHGLGRKPNWYICEMVCTTASNGWSVGETFDQASAMQPWTNTGTFGILLWANATTINWKIAAGGIAIIDKSNGNSAIASTANWQLRFRAGF</sequence>
<feature type="region of interest" description="Disordered" evidence="1">
    <location>
        <begin position="1"/>
        <end position="28"/>
    </location>
</feature>
<accession>A0AAE5RTY4</accession>
<dbReference type="EMBL" id="NXEJ01000011">
    <property type="protein sequence ID" value="POO49155.1"/>
    <property type="molecule type" value="Genomic_DNA"/>
</dbReference>
<dbReference type="GeneID" id="86882019"/>
<evidence type="ECO:0000313" key="2">
    <source>
        <dbReference type="EMBL" id="POO49155.1"/>
    </source>
</evidence>
<dbReference type="RefSeq" id="WP_103660063.1">
    <property type="nucleotide sequence ID" value="NZ_NXEJ01000011.1"/>
</dbReference>
<feature type="compositionally biased region" description="Polar residues" evidence="1">
    <location>
        <begin position="15"/>
        <end position="28"/>
    </location>
</feature>
<dbReference type="AlphaFoldDB" id="A0AAE5RTY4"/>
<proteinExistence type="predicted"/>
<evidence type="ECO:0000256" key="1">
    <source>
        <dbReference type="SAM" id="MobiDB-lite"/>
    </source>
</evidence>
<comment type="caution">
    <text evidence="2">The sequence shown here is derived from an EMBL/GenBank/DDBJ whole genome shotgun (WGS) entry which is preliminary data.</text>
</comment>
<name>A0AAE5RTY4_9HYPH</name>
<reference evidence="2 3" key="1">
    <citation type="journal article" date="2018" name="Syst. Appl. Microbiol.">
        <title>Agrobacterium rosae sp. nov., isolated from galls on different agricultural crops.</title>
        <authorList>
            <person name="Kuzmanovic N."/>
            <person name="Pulawska J."/>
            <person name="Smalla K."/>
            <person name="Nesme X."/>
        </authorList>
    </citation>
    <scope>NUCLEOTIDE SEQUENCE [LARGE SCALE GENOMIC DNA]</scope>
    <source>
        <strain evidence="2 3">NCPPB 1650</strain>
    </source>
</reference>
<protein>
    <submittedName>
        <fullName evidence="2">Uncharacterized protein</fullName>
    </submittedName>
</protein>
<dbReference type="Proteomes" id="UP000237447">
    <property type="component" value="Unassembled WGS sequence"/>
</dbReference>
<evidence type="ECO:0000313" key="3">
    <source>
        <dbReference type="Proteomes" id="UP000237447"/>
    </source>
</evidence>
<organism evidence="2 3">
    <name type="scientific">Agrobacterium rosae</name>
    <dbReference type="NCBI Taxonomy" id="1972867"/>
    <lineage>
        <taxon>Bacteria</taxon>
        <taxon>Pseudomonadati</taxon>
        <taxon>Pseudomonadota</taxon>
        <taxon>Alphaproteobacteria</taxon>
        <taxon>Hyphomicrobiales</taxon>
        <taxon>Rhizobiaceae</taxon>
        <taxon>Rhizobium/Agrobacterium group</taxon>
        <taxon>Agrobacterium</taxon>
    </lineage>
</organism>
<gene>
    <name evidence="2" type="ORF">CPJ18_22155</name>
</gene>